<dbReference type="PANTHER" id="PTHR14894:SF0">
    <property type="entry name" value="CDK5 REGULATORY SUBUNIT-ASSOCIATED PROTEIN 3"/>
    <property type="match status" value="1"/>
</dbReference>
<dbReference type="GO" id="GO:0012505">
    <property type="term" value="C:endomembrane system"/>
    <property type="evidence" value="ECO:0007669"/>
    <property type="project" value="TreeGrafter"/>
</dbReference>
<name>A0A9P1ISF8_9PELO</name>
<keyword evidence="4" id="KW-1185">Reference proteome</keyword>
<evidence type="ECO:0000256" key="1">
    <source>
        <dbReference type="ARBA" id="ARBA00007478"/>
    </source>
</evidence>
<comment type="caution">
    <text evidence="3">The sequence shown here is derived from an EMBL/GenBank/DDBJ whole genome shotgun (WGS) entry which is preliminary data.</text>
</comment>
<gene>
    <name evidence="3" type="ORF">CAMP_LOCUS13842</name>
</gene>
<feature type="coiled-coil region" evidence="2">
    <location>
        <begin position="377"/>
        <end position="468"/>
    </location>
</feature>
<dbReference type="EMBL" id="CANHGI010000005">
    <property type="protein sequence ID" value="CAI5451205.1"/>
    <property type="molecule type" value="Genomic_DNA"/>
</dbReference>
<dbReference type="InterPro" id="IPR008491">
    <property type="entry name" value="CDK5RAP3"/>
</dbReference>
<dbReference type="PANTHER" id="PTHR14894">
    <property type="entry name" value="CDK5 REGULATORY SUBUNIT-ASSOCIATED PROTEIN 3"/>
    <property type="match status" value="1"/>
</dbReference>
<evidence type="ECO:0008006" key="5">
    <source>
        <dbReference type="Google" id="ProtNLM"/>
    </source>
</evidence>
<comment type="similarity">
    <text evidence="1">Belongs to the CDK5RAP3 family.</text>
</comment>
<evidence type="ECO:0000313" key="3">
    <source>
        <dbReference type="EMBL" id="CAI5451205.1"/>
    </source>
</evidence>
<evidence type="ECO:0000313" key="4">
    <source>
        <dbReference type="Proteomes" id="UP001152747"/>
    </source>
</evidence>
<evidence type="ECO:0000256" key="2">
    <source>
        <dbReference type="SAM" id="Coils"/>
    </source>
</evidence>
<dbReference type="GO" id="GO:0007346">
    <property type="term" value="P:regulation of mitotic cell cycle"/>
    <property type="evidence" value="ECO:0007669"/>
    <property type="project" value="TreeGrafter"/>
</dbReference>
<dbReference type="AlphaFoldDB" id="A0A9P1ISF8"/>
<dbReference type="Pfam" id="PF05600">
    <property type="entry name" value="CDK5RAP3"/>
    <property type="match status" value="1"/>
</dbReference>
<proteinExistence type="inferred from homology"/>
<protein>
    <recommendedName>
        <fullName evidence="5">CDK5RAP3-like protein</fullName>
    </recommendedName>
</protein>
<sequence>MGDDLPIDIHSSKLLDWLVSRRHCNKDWQKNVLSIREKIKHAILDMPENQEIIKLLQGSYINYFHCVRIIEILKETEKDTKNFLGFYSSQRMKDWQEIEGLYRKDYVYLAEAAQTLQRLAQYEIPGLKRQIAKNDQAVVDATKKHGDYIKTAEDSKKQYEKELVRMGLKGKSLRAELLELAAELPAFFEEISKDVSNLESSREHYQLFRDYMHQGNTPKNSNILPALSLLIQRGLDVTAYELKYGEKPDRIEKPNFDLLLKADSGNTNESDEIDFGDDEIDFGGEEAESGEIDFGTDLQVVADDTGAVGQKIASGQDALNLLENSETQKIVQQELNELLAFLTMRLEDETRDTSADALIRGAEKRPETIAKVTDKNLKEWISQIEKIITKLNNSQKKHLYKIRGSPQYVEQVVEDLEKKRDLEARYKRLQKLMLDKQEEARNVVAKTNEELKQVVESTRQLQKQVEAEISKKYNGRRVNLMGGINQALAGV</sequence>
<reference evidence="3" key="1">
    <citation type="submission" date="2022-11" db="EMBL/GenBank/DDBJ databases">
        <authorList>
            <person name="Kikuchi T."/>
        </authorList>
    </citation>
    <scope>NUCLEOTIDE SEQUENCE</scope>
    <source>
        <strain evidence="3">PS1010</strain>
    </source>
</reference>
<keyword evidence="2" id="KW-0175">Coiled coil</keyword>
<organism evidence="3 4">
    <name type="scientific">Caenorhabditis angaria</name>
    <dbReference type="NCBI Taxonomy" id="860376"/>
    <lineage>
        <taxon>Eukaryota</taxon>
        <taxon>Metazoa</taxon>
        <taxon>Ecdysozoa</taxon>
        <taxon>Nematoda</taxon>
        <taxon>Chromadorea</taxon>
        <taxon>Rhabditida</taxon>
        <taxon>Rhabditina</taxon>
        <taxon>Rhabditomorpha</taxon>
        <taxon>Rhabditoidea</taxon>
        <taxon>Rhabditidae</taxon>
        <taxon>Peloderinae</taxon>
        <taxon>Caenorhabditis</taxon>
    </lineage>
</organism>
<dbReference type="OrthoDB" id="340432at2759"/>
<accession>A0A9P1ISF8</accession>
<dbReference type="Proteomes" id="UP001152747">
    <property type="component" value="Unassembled WGS sequence"/>
</dbReference>